<evidence type="ECO:0000256" key="3">
    <source>
        <dbReference type="ARBA" id="ARBA00009881"/>
    </source>
</evidence>
<dbReference type="Proteomes" id="UP000524893">
    <property type="component" value="Unassembled WGS sequence"/>
</dbReference>
<organism evidence="13 14">
    <name type="scientific">Staphylococcus coagulans</name>
    <dbReference type="NCBI Taxonomy" id="74706"/>
    <lineage>
        <taxon>Bacteria</taxon>
        <taxon>Bacillati</taxon>
        <taxon>Bacillota</taxon>
        <taxon>Bacilli</taxon>
        <taxon>Bacillales</taxon>
        <taxon>Staphylococcaceae</taxon>
        <taxon>Staphylococcus</taxon>
    </lineage>
</organism>
<dbReference type="InterPro" id="IPR013785">
    <property type="entry name" value="Aldolase_TIM"/>
</dbReference>
<protein>
    <recommendedName>
        <fullName evidence="4">Probable nitronate monooxygenase</fullName>
    </recommendedName>
    <alternativeName>
        <fullName evidence="11">Propionate 3-nitronate monooxygenase</fullName>
    </alternativeName>
</protein>
<evidence type="ECO:0000313" key="13">
    <source>
        <dbReference type="EMBL" id="MBA8776118.1"/>
    </source>
</evidence>
<dbReference type="GO" id="GO:0009636">
    <property type="term" value="P:response to toxic substance"/>
    <property type="evidence" value="ECO:0007669"/>
    <property type="project" value="UniProtKB-KW"/>
</dbReference>
<evidence type="ECO:0000256" key="8">
    <source>
        <dbReference type="ARBA" id="ARBA00022741"/>
    </source>
</evidence>
<accession>A0A9X1E7H6</accession>
<reference evidence="13 14" key="1">
    <citation type="journal article" date="2020" name="Access Microbiol">
        <title>Isolation and genome sequencing of Staphylococcus schleiferi subspecies coagulans from Antarctic seals.</title>
        <authorList>
            <person name="Foster G."/>
            <person name="Robb A."/>
            <person name="Paterson G.K."/>
        </authorList>
    </citation>
    <scope>NUCLEOTIDE SEQUENCE [LARGE SCALE GENOMIC DNA]</scope>
    <source>
        <strain evidence="13 14">M615/02/4</strain>
    </source>
</reference>
<evidence type="ECO:0000256" key="4">
    <source>
        <dbReference type="ARBA" id="ARBA00013457"/>
    </source>
</evidence>
<dbReference type="Gene3D" id="3.20.20.70">
    <property type="entry name" value="Aldolase class I"/>
    <property type="match status" value="1"/>
</dbReference>
<evidence type="ECO:0000256" key="6">
    <source>
        <dbReference type="ARBA" id="ARBA00022630"/>
    </source>
</evidence>
<dbReference type="CDD" id="cd04730">
    <property type="entry name" value="NPD_like"/>
    <property type="match status" value="1"/>
</dbReference>
<dbReference type="SUPFAM" id="SSF51412">
    <property type="entry name" value="Inosine monophosphate dehydrogenase (IMPDH)"/>
    <property type="match status" value="1"/>
</dbReference>
<evidence type="ECO:0000256" key="1">
    <source>
        <dbReference type="ARBA" id="ARBA00001917"/>
    </source>
</evidence>
<name>A0A9X1E7H6_9STAP</name>
<sequence length="356" mass="38712">MWYQTELTRRLRLKYPIIQAGMAGSTTPELVAEVSRNGGLGTIGAGYLSLDDLAASIKQVQALTSKPFAVNLFVPETFSYTEEAVERMNTFLKPYQQSLNLSPAIVGEHSEAQFEAMIDIIVNLQVPVCSFTFGIPSKAMIQRLKKANIFLIGNATTVEEAIAVEEAGLDFVVAQGSEAGGHRGTFKKEAIQSMIGTMALVPQVVDHVSIPVIAAGGIMDGRGWIASLALGANAVQLGTAFLTTKESQAKSIQKRMIFESDETDTIVTKVLSGKAARGIKNKIIENLEQSEVDVLPYPIQNDLTKQIRATAAKSGQSEWIHVWSGQGVRLAKDDDVNTLFKQLLNQAQQQIDKFNL</sequence>
<evidence type="ECO:0000256" key="2">
    <source>
        <dbReference type="ARBA" id="ARBA00003535"/>
    </source>
</evidence>
<dbReference type="InterPro" id="IPR004136">
    <property type="entry name" value="NMO"/>
</dbReference>
<dbReference type="RefSeq" id="WP_165546106.1">
    <property type="nucleotide sequence ID" value="NZ_CP092966.1"/>
</dbReference>
<dbReference type="GO" id="GO:0000166">
    <property type="term" value="F:nucleotide binding"/>
    <property type="evidence" value="ECO:0007669"/>
    <property type="project" value="UniProtKB-KW"/>
</dbReference>
<evidence type="ECO:0000256" key="7">
    <source>
        <dbReference type="ARBA" id="ARBA00022643"/>
    </source>
</evidence>
<dbReference type="PANTHER" id="PTHR42747:SF3">
    <property type="entry name" value="NITRONATE MONOOXYGENASE-RELATED"/>
    <property type="match status" value="1"/>
</dbReference>
<comment type="cofactor">
    <cofactor evidence="1">
        <name>FMN</name>
        <dbReference type="ChEBI" id="CHEBI:58210"/>
    </cofactor>
</comment>
<keyword evidence="6" id="KW-0285">Flavoprotein</keyword>
<evidence type="ECO:0000256" key="10">
    <source>
        <dbReference type="ARBA" id="ARBA00023033"/>
    </source>
</evidence>
<keyword evidence="7" id="KW-0288">FMN</keyword>
<comment type="catalytic activity">
    <reaction evidence="12">
        <text>3 propionate 3-nitronate + 3 O2 + H2O = 3 3-oxopropanoate + 2 nitrate + nitrite + H2O2 + 3 H(+)</text>
        <dbReference type="Rhea" id="RHEA:57332"/>
        <dbReference type="ChEBI" id="CHEBI:15377"/>
        <dbReference type="ChEBI" id="CHEBI:15378"/>
        <dbReference type="ChEBI" id="CHEBI:15379"/>
        <dbReference type="ChEBI" id="CHEBI:16240"/>
        <dbReference type="ChEBI" id="CHEBI:16301"/>
        <dbReference type="ChEBI" id="CHEBI:17632"/>
        <dbReference type="ChEBI" id="CHEBI:33190"/>
        <dbReference type="ChEBI" id="CHEBI:136067"/>
    </reaction>
</comment>
<dbReference type="Pfam" id="PF03060">
    <property type="entry name" value="NMO"/>
    <property type="match status" value="1"/>
</dbReference>
<evidence type="ECO:0000256" key="5">
    <source>
        <dbReference type="ARBA" id="ARBA00022575"/>
    </source>
</evidence>
<evidence type="ECO:0000256" key="12">
    <source>
        <dbReference type="ARBA" id="ARBA00049401"/>
    </source>
</evidence>
<dbReference type="EMBL" id="JABTCN010000008">
    <property type="protein sequence ID" value="MBA8776118.1"/>
    <property type="molecule type" value="Genomic_DNA"/>
</dbReference>
<dbReference type="AlphaFoldDB" id="A0A9X1E7H6"/>
<evidence type="ECO:0000256" key="11">
    <source>
        <dbReference type="ARBA" id="ARBA00031155"/>
    </source>
</evidence>
<dbReference type="PANTHER" id="PTHR42747">
    <property type="entry name" value="NITRONATE MONOOXYGENASE-RELATED"/>
    <property type="match status" value="1"/>
</dbReference>
<keyword evidence="8" id="KW-0547">Nucleotide-binding</keyword>
<keyword evidence="9" id="KW-0560">Oxidoreductase</keyword>
<keyword evidence="5" id="KW-0216">Detoxification</keyword>
<comment type="similarity">
    <text evidence="3">Belongs to the nitronate monooxygenase family. NMO class I subfamily.</text>
</comment>
<evidence type="ECO:0000256" key="9">
    <source>
        <dbReference type="ARBA" id="ARBA00023002"/>
    </source>
</evidence>
<gene>
    <name evidence="13" type="ORF">HR081_04165</name>
</gene>
<dbReference type="GeneID" id="72414981"/>
<proteinExistence type="inferred from homology"/>
<keyword evidence="10" id="KW-0503">Monooxygenase</keyword>
<comment type="caution">
    <text evidence="13">The sequence shown here is derived from an EMBL/GenBank/DDBJ whole genome shotgun (WGS) entry which is preliminary data.</text>
</comment>
<dbReference type="FunFam" id="3.20.20.70:FF:000154">
    <property type="entry name" value="Probable nitronate monooxygenase"/>
    <property type="match status" value="1"/>
</dbReference>
<dbReference type="GO" id="GO:0018580">
    <property type="term" value="F:nitronate monooxygenase activity"/>
    <property type="evidence" value="ECO:0007669"/>
    <property type="project" value="InterPro"/>
</dbReference>
<comment type="function">
    <text evidence="2">Nitronate monooxygenase that uses molecular oxygen to catalyze the oxidative denitrification of alkyl nitronates. Acts on propionate 3-nitronate (P3N), the presumed physiological substrate. Probably functions in the detoxification of P3N, a metabolic poison produced by plants and fungi as a defense mechanism.</text>
</comment>
<evidence type="ECO:0000313" key="14">
    <source>
        <dbReference type="Proteomes" id="UP000524893"/>
    </source>
</evidence>